<dbReference type="InterPro" id="IPR001347">
    <property type="entry name" value="SIS_dom"/>
</dbReference>
<dbReference type="OrthoDB" id="9779207at2"/>
<name>L0FUV1_ECHVK</name>
<dbReference type="GO" id="GO:0009401">
    <property type="term" value="P:phosphoenolpyruvate-dependent sugar phosphotransferase system"/>
    <property type="evidence" value="ECO:0007669"/>
    <property type="project" value="TreeGrafter"/>
</dbReference>
<keyword evidence="3" id="KW-0413">Isomerase</keyword>
<dbReference type="InterPro" id="IPR046348">
    <property type="entry name" value="SIS_dom_sf"/>
</dbReference>
<dbReference type="PANTHER" id="PTHR32502:SF3">
    <property type="entry name" value="D-GALACTOSAMINE-6-PHOSPHATE DEAMINASE AGAS-RELATED"/>
    <property type="match status" value="1"/>
</dbReference>
<evidence type="ECO:0000256" key="1">
    <source>
        <dbReference type="ARBA" id="ARBA00022737"/>
    </source>
</evidence>
<keyword evidence="4" id="KW-1185">Reference proteome</keyword>
<dbReference type="InterPro" id="IPR035466">
    <property type="entry name" value="GlmS/AgaS_SIS"/>
</dbReference>
<dbReference type="PROSITE" id="PS51464">
    <property type="entry name" value="SIS"/>
    <property type="match status" value="1"/>
</dbReference>
<dbReference type="SUPFAM" id="SSF53697">
    <property type="entry name" value="SIS domain"/>
    <property type="match status" value="1"/>
</dbReference>
<dbReference type="CDD" id="cd05008">
    <property type="entry name" value="SIS_GlmS_GlmD_1"/>
    <property type="match status" value="1"/>
</dbReference>
<proteinExistence type="predicted"/>
<dbReference type="Gene3D" id="3.40.50.10490">
    <property type="entry name" value="Glucose-6-phosphate isomerase like protein, domain 1"/>
    <property type="match status" value="2"/>
</dbReference>
<keyword evidence="1" id="KW-0677">Repeat</keyword>
<dbReference type="AlphaFoldDB" id="L0FUV1"/>
<dbReference type="RefSeq" id="WP_015264023.1">
    <property type="nucleotide sequence ID" value="NC_019904.1"/>
</dbReference>
<dbReference type="GO" id="GO:0005886">
    <property type="term" value="C:plasma membrane"/>
    <property type="evidence" value="ECO:0007669"/>
    <property type="project" value="TreeGrafter"/>
</dbReference>
<dbReference type="Proteomes" id="UP000010796">
    <property type="component" value="Chromosome"/>
</dbReference>
<evidence type="ECO:0000313" key="3">
    <source>
        <dbReference type="EMBL" id="AGA76455.1"/>
    </source>
</evidence>
<dbReference type="Pfam" id="PF01380">
    <property type="entry name" value="SIS"/>
    <property type="match status" value="1"/>
</dbReference>
<gene>
    <name evidence="3" type="ordered locus">Echvi_0158</name>
</gene>
<dbReference type="GO" id="GO:0016853">
    <property type="term" value="F:isomerase activity"/>
    <property type="evidence" value="ECO:0007669"/>
    <property type="project" value="UniProtKB-KW"/>
</dbReference>
<protein>
    <submittedName>
        <fullName evidence="3">Putative phosphosugar isomerase</fullName>
    </submittedName>
</protein>
<dbReference type="eggNOG" id="COG2222">
    <property type="taxonomic scope" value="Bacteria"/>
</dbReference>
<dbReference type="STRING" id="926556.Echvi_0158"/>
<dbReference type="HOGENOM" id="CLU_012520_0_0_10"/>
<dbReference type="KEGG" id="evi:Echvi_0158"/>
<dbReference type="EMBL" id="CP003346">
    <property type="protein sequence ID" value="AGA76455.1"/>
    <property type="molecule type" value="Genomic_DNA"/>
</dbReference>
<dbReference type="PATRIC" id="fig|926556.3.peg.159"/>
<evidence type="ECO:0000313" key="4">
    <source>
        <dbReference type="Proteomes" id="UP000010796"/>
    </source>
</evidence>
<accession>L0FUV1</accession>
<organism evidence="3 4">
    <name type="scientific">Echinicola vietnamensis (strain DSM 17526 / LMG 23754 / KMM 6221)</name>
    <dbReference type="NCBI Taxonomy" id="926556"/>
    <lineage>
        <taxon>Bacteria</taxon>
        <taxon>Pseudomonadati</taxon>
        <taxon>Bacteroidota</taxon>
        <taxon>Cytophagia</taxon>
        <taxon>Cytophagales</taxon>
        <taxon>Cyclobacteriaceae</taxon>
        <taxon>Echinicola</taxon>
    </lineage>
</organism>
<dbReference type="PANTHER" id="PTHR32502">
    <property type="entry name" value="N-ACETYLGALACTOSAMINE PERMEASE II COMPONENT-RELATED"/>
    <property type="match status" value="1"/>
</dbReference>
<sequence>MIQTTYLTLDSEKAEELGAFHTAKEIAGQPELWQRVFRQLKNEQNAIHSFIKPILEKGNARIVLTGAGSSAFIGESAQGIVQQLTGVHTQAIATTDVVTHPELFFLEKVPTLLVSFARSGNSPESVEAVRLADAHCNEIYHLIITCNPDGELAAYANDCGGNCLALVLPEGSNDNSLAMTGSFTSMLLAILLVAGIDQLDQLKQQFEDAAETANHILRNSLHEFEAVAKSDFNRVIFLGSGAMLGVARECHLKLQELTDGKVVCKHDSFLGFRHGPRAVANEESIVVYLFSRDPHVVRYETDLAKSIGEDKRKIRTISFAAENTDGYHSILDLPAVGTSEKAIFNVLPATMVGQLLGFYKCLQLGLHPDNPSVSGAISRVVQGVTIYNKA</sequence>
<evidence type="ECO:0000259" key="2">
    <source>
        <dbReference type="PROSITE" id="PS51464"/>
    </source>
</evidence>
<dbReference type="GO" id="GO:1901135">
    <property type="term" value="P:carbohydrate derivative metabolic process"/>
    <property type="evidence" value="ECO:0007669"/>
    <property type="project" value="InterPro"/>
</dbReference>
<dbReference type="InterPro" id="IPR050303">
    <property type="entry name" value="GatZ_KbaZ_carbometab"/>
</dbReference>
<reference evidence="4" key="1">
    <citation type="submission" date="2012-02" db="EMBL/GenBank/DDBJ databases">
        <title>The complete genome of Echinicola vietnamensis DSM 17526.</title>
        <authorList>
            <person name="Lucas S."/>
            <person name="Copeland A."/>
            <person name="Lapidus A."/>
            <person name="Glavina del Rio T."/>
            <person name="Dalin E."/>
            <person name="Tice H."/>
            <person name="Bruce D."/>
            <person name="Goodwin L."/>
            <person name="Pitluck S."/>
            <person name="Peters L."/>
            <person name="Ovchinnikova G."/>
            <person name="Teshima H."/>
            <person name="Kyrpides N."/>
            <person name="Mavromatis K."/>
            <person name="Ivanova N."/>
            <person name="Brettin T."/>
            <person name="Detter J.C."/>
            <person name="Han C."/>
            <person name="Larimer F."/>
            <person name="Land M."/>
            <person name="Hauser L."/>
            <person name="Markowitz V."/>
            <person name="Cheng J.-F."/>
            <person name="Hugenholtz P."/>
            <person name="Woyke T."/>
            <person name="Wu D."/>
            <person name="Brambilla E."/>
            <person name="Klenk H.-P."/>
            <person name="Eisen J.A."/>
        </authorList>
    </citation>
    <scope>NUCLEOTIDE SEQUENCE [LARGE SCALE GENOMIC DNA]</scope>
    <source>
        <strain evidence="4">DSM 17526 / LMG 23754 / KMM 6221</strain>
    </source>
</reference>
<feature type="domain" description="SIS" evidence="2">
    <location>
        <begin position="51"/>
        <end position="202"/>
    </location>
</feature>
<dbReference type="GO" id="GO:0097367">
    <property type="term" value="F:carbohydrate derivative binding"/>
    <property type="evidence" value="ECO:0007669"/>
    <property type="project" value="InterPro"/>
</dbReference>